<evidence type="ECO:0000313" key="10">
    <source>
        <dbReference type="Proteomes" id="UP000198960"/>
    </source>
</evidence>
<dbReference type="InterPro" id="IPR035906">
    <property type="entry name" value="MetI-like_sf"/>
</dbReference>
<evidence type="ECO:0000259" key="8">
    <source>
        <dbReference type="PROSITE" id="PS50928"/>
    </source>
</evidence>
<feature type="transmembrane region" description="Helical" evidence="7">
    <location>
        <begin position="133"/>
        <end position="156"/>
    </location>
</feature>
<dbReference type="PANTHER" id="PTHR43163">
    <property type="entry name" value="DIPEPTIDE TRANSPORT SYSTEM PERMEASE PROTEIN DPPB-RELATED"/>
    <property type="match status" value="1"/>
</dbReference>
<dbReference type="STRING" id="673521.SAMN05660991_03153"/>
<feature type="transmembrane region" description="Helical" evidence="7">
    <location>
        <begin position="281"/>
        <end position="307"/>
    </location>
</feature>
<dbReference type="SUPFAM" id="SSF161098">
    <property type="entry name" value="MetI-like"/>
    <property type="match status" value="1"/>
</dbReference>
<comment type="subcellular location">
    <subcellularLocation>
        <location evidence="1 7">Cell membrane</location>
        <topology evidence="1 7">Multi-pass membrane protein</topology>
    </subcellularLocation>
</comment>
<evidence type="ECO:0000313" key="9">
    <source>
        <dbReference type="EMBL" id="SEP07461.1"/>
    </source>
</evidence>
<keyword evidence="6 7" id="KW-0472">Membrane</keyword>
<dbReference type="GO" id="GO:0071916">
    <property type="term" value="F:dipeptide transmembrane transporter activity"/>
    <property type="evidence" value="ECO:0007669"/>
    <property type="project" value="TreeGrafter"/>
</dbReference>
<dbReference type="EMBL" id="FOEE01000009">
    <property type="protein sequence ID" value="SEP07461.1"/>
    <property type="molecule type" value="Genomic_DNA"/>
</dbReference>
<name>A0A1H8UWD0_9ACTN</name>
<dbReference type="AlphaFoldDB" id="A0A1H8UWD0"/>
<reference evidence="10" key="1">
    <citation type="submission" date="2016-10" db="EMBL/GenBank/DDBJ databases">
        <authorList>
            <person name="Varghese N."/>
            <person name="Submissions S."/>
        </authorList>
    </citation>
    <scope>NUCLEOTIDE SEQUENCE [LARGE SCALE GENOMIC DNA]</scope>
    <source>
        <strain evidence="10">DSM 45413</strain>
    </source>
</reference>
<dbReference type="Gene3D" id="1.10.3720.10">
    <property type="entry name" value="MetI-like"/>
    <property type="match status" value="1"/>
</dbReference>
<keyword evidence="4 7" id="KW-0812">Transmembrane</keyword>
<dbReference type="Pfam" id="PF00528">
    <property type="entry name" value="BPD_transp_1"/>
    <property type="match status" value="1"/>
</dbReference>
<dbReference type="Pfam" id="PF19300">
    <property type="entry name" value="BPD_transp_1_N"/>
    <property type="match status" value="1"/>
</dbReference>
<evidence type="ECO:0000256" key="7">
    <source>
        <dbReference type="RuleBase" id="RU363032"/>
    </source>
</evidence>
<evidence type="ECO:0000256" key="1">
    <source>
        <dbReference type="ARBA" id="ARBA00004651"/>
    </source>
</evidence>
<protein>
    <submittedName>
        <fullName evidence="9">Peptide/nickel transport system permease protein</fullName>
    </submittedName>
</protein>
<evidence type="ECO:0000256" key="2">
    <source>
        <dbReference type="ARBA" id="ARBA00022448"/>
    </source>
</evidence>
<evidence type="ECO:0000256" key="4">
    <source>
        <dbReference type="ARBA" id="ARBA00022692"/>
    </source>
</evidence>
<dbReference type="OrthoDB" id="147688at2"/>
<keyword evidence="3" id="KW-1003">Cell membrane</keyword>
<dbReference type="Proteomes" id="UP000198960">
    <property type="component" value="Unassembled WGS sequence"/>
</dbReference>
<keyword evidence="2 7" id="KW-0813">Transport</keyword>
<dbReference type="InterPro" id="IPR045621">
    <property type="entry name" value="BPD_transp_1_N"/>
</dbReference>
<dbReference type="RefSeq" id="WP_091945306.1">
    <property type="nucleotide sequence ID" value="NZ_FOEE01000009.1"/>
</dbReference>
<feature type="transmembrane region" description="Helical" evidence="7">
    <location>
        <begin position="237"/>
        <end position="261"/>
    </location>
</feature>
<feature type="domain" description="ABC transmembrane type-1" evidence="8">
    <location>
        <begin position="95"/>
        <end position="301"/>
    </location>
</feature>
<gene>
    <name evidence="9" type="ORF">SAMN05660991_03153</name>
</gene>
<evidence type="ECO:0000256" key="5">
    <source>
        <dbReference type="ARBA" id="ARBA00022989"/>
    </source>
</evidence>
<dbReference type="CDD" id="cd06261">
    <property type="entry name" value="TM_PBP2"/>
    <property type="match status" value="1"/>
</dbReference>
<evidence type="ECO:0000256" key="3">
    <source>
        <dbReference type="ARBA" id="ARBA00022475"/>
    </source>
</evidence>
<keyword evidence="5 7" id="KW-1133">Transmembrane helix</keyword>
<dbReference type="InterPro" id="IPR000515">
    <property type="entry name" value="MetI-like"/>
</dbReference>
<evidence type="ECO:0000256" key="6">
    <source>
        <dbReference type="ARBA" id="ARBA00023136"/>
    </source>
</evidence>
<proteinExistence type="inferred from homology"/>
<accession>A0A1H8UWD0</accession>
<dbReference type="PANTHER" id="PTHR43163:SF6">
    <property type="entry name" value="DIPEPTIDE TRANSPORT SYSTEM PERMEASE PROTEIN DPPB-RELATED"/>
    <property type="match status" value="1"/>
</dbReference>
<dbReference type="GO" id="GO:0005886">
    <property type="term" value="C:plasma membrane"/>
    <property type="evidence" value="ECO:0007669"/>
    <property type="project" value="UniProtKB-SubCell"/>
</dbReference>
<comment type="similarity">
    <text evidence="7">Belongs to the binding-protein-dependent transport system permease family.</text>
</comment>
<feature type="transmembrane region" description="Helical" evidence="7">
    <location>
        <begin position="101"/>
        <end position="121"/>
    </location>
</feature>
<keyword evidence="10" id="KW-1185">Reference proteome</keyword>
<sequence length="316" mass="33381">MLVFTAKRVVRALLVILFATFLVVALLSIAPGSLAVTLLGDAATPDAVAELEARLGLDEPLWEQYFGWLGDAVTGDFGTSLRTRQDVLDSVLERLPVTLELALLALVIALAVSVPMALAAANRPGSPIDRVSTFLASVGLALPAFVVAPVLVYFLSVQAGLFPVAGWERVGEGVGANLHHALLPAIAVAIPEIAAFQRLLRTDLDSTLHEDFISAARARGLSRSYILWRHALRPSSFSLVTLAGISFGRLIGGTVIVEAVFTLPGLGSLIAGSIASRDVIAVQGAVAFIVIAYVVINTLVDIGYGFLDPRVRREAV</sequence>
<dbReference type="PROSITE" id="PS50928">
    <property type="entry name" value="ABC_TM1"/>
    <property type="match status" value="1"/>
</dbReference>
<organism evidence="9 10">
    <name type="scientific">Trujillonella endophytica</name>
    <dbReference type="NCBI Taxonomy" id="673521"/>
    <lineage>
        <taxon>Bacteria</taxon>
        <taxon>Bacillati</taxon>
        <taxon>Actinomycetota</taxon>
        <taxon>Actinomycetes</taxon>
        <taxon>Geodermatophilales</taxon>
        <taxon>Geodermatophilaceae</taxon>
        <taxon>Trujillonella</taxon>
    </lineage>
</organism>